<comment type="caution">
    <text evidence="1">The sequence shown here is derived from an EMBL/GenBank/DDBJ whole genome shotgun (WGS) entry which is preliminary data.</text>
</comment>
<proteinExistence type="predicted"/>
<protein>
    <submittedName>
        <fullName evidence="1">Uncharacterized protein</fullName>
    </submittedName>
</protein>
<sequence>MSALIASDTLSDCSALNNYGLKANSHGEKCSPVAPCQSCQYGTPSSVARPSTHGDSLLDDLLEVLRSLHEQDAYALLKLVRENAPFDQIRGFINHALGRVRVKSNDEGSVRRLQTIQHSMETYSRVPPFRPKIMDLRLLSRHAPYQVPASPWTSVTDDNDLVSHLVSLYFTWDYPFYAFLDRNVLVKHLVVGNVSSDFCNPFLVNALLANACHYSQYYSEAYVVPGDIKTMGTKFLAEAEEHLQTHQFESGTNVRLASLQATLLLYERYSMSGDDDHGYSMLHRATEMAEALGIINSPRLNLDPSRMSEDMITSIKRTAWGLFQIDTRPDDRVVHANFLRPSRVFEVSVIPIDREETDEMDVWAPYPICQRGRASWLSQYFDEACRLSVIARDISRGLEVHSEPDPDLRPHKRALYDRLRRWEEELPPEFAPAHKPASHILLLRMRYHALLINLLLNGLGGSLPFHPLHLREPREQSDTALSTEAWDTALSSAREIASLVRLHREEFGIVRAHQYTMYTIMLAVFTLLEHPSFELLDPDFLSLTSSLSVVASCSRVGKNLWRIFRQSVRARIRDQAVVDTGDSSGRRSLSRTSSLGTDRWDHYAEALRKLADNDGSEERPSNYVATSIGSMLGMFETLSLGNQEDIQAREESSAFRFSPS</sequence>
<evidence type="ECO:0000313" key="1">
    <source>
        <dbReference type="EMBL" id="KAK1140650.1"/>
    </source>
</evidence>
<dbReference type="EMBL" id="JAOPJF010000077">
    <property type="protein sequence ID" value="KAK1140650.1"/>
    <property type="molecule type" value="Genomic_DNA"/>
</dbReference>
<accession>A0ACC3ASD5</accession>
<gene>
    <name evidence="1" type="ORF">N8T08_009962</name>
</gene>
<reference evidence="1 2" key="1">
    <citation type="journal article" date="2023" name="ACS Omega">
        <title>Identification of the Neoaspergillic Acid Biosynthesis Gene Cluster by Establishing an In Vitro CRISPR-Ribonucleoprotein Genetic System in Aspergillus melleus.</title>
        <authorList>
            <person name="Yuan B."/>
            <person name="Grau M.F."/>
            <person name="Murata R.M."/>
            <person name="Torok T."/>
            <person name="Venkateswaran K."/>
            <person name="Stajich J.E."/>
            <person name="Wang C.C.C."/>
        </authorList>
    </citation>
    <scope>NUCLEOTIDE SEQUENCE [LARGE SCALE GENOMIC DNA]</scope>
    <source>
        <strain evidence="1 2">IMV 1140</strain>
    </source>
</reference>
<keyword evidence="2" id="KW-1185">Reference proteome</keyword>
<organism evidence="1 2">
    <name type="scientific">Aspergillus melleus</name>
    <dbReference type="NCBI Taxonomy" id="138277"/>
    <lineage>
        <taxon>Eukaryota</taxon>
        <taxon>Fungi</taxon>
        <taxon>Dikarya</taxon>
        <taxon>Ascomycota</taxon>
        <taxon>Pezizomycotina</taxon>
        <taxon>Eurotiomycetes</taxon>
        <taxon>Eurotiomycetidae</taxon>
        <taxon>Eurotiales</taxon>
        <taxon>Aspergillaceae</taxon>
        <taxon>Aspergillus</taxon>
        <taxon>Aspergillus subgen. Circumdati</taxon>
    </lineage>
</organism>
<name>A0ACC3ASD5_9EURO</name>
<dbReference type="Proteomes" id="UP001177260">
    <property type="component" value="Unassembled WGS sequence"/>
</dbReference>
<evidence type="ECO:0000313" key="2">
    <source>
        <dbReference type="Proteomes" id="UP001177260"/>
    </source>
</evidence>